<name>A0ABM9GVI6_STRGL</name>
<reference evidence="1" key="1">
    <citation type="submission" date="2022-03" db="EMBL/GenBank/DDBJ databases">
        <authorList>
            <person name="Leyn A S."/>
        </authorList>
    </citation>
    <scope>NUCLEOTIDE SEQUENCE</scope>
    <source>
        <strain evidence="1">Streptomyces globisporus 4-3</strain>
    </source>
</reference>
<evidence type="ECO:0000313" key="1">
    <source>
        <dbReference type="EMBL" id="CAH9415562.1"/>
    </source>
</evidence>
<sequence length="39" mass="4326">MGAKVPACVRIPPLGGVFRELSAARQRKRHRITERPTGL</sequence>
<proteinExistence type="predicted"/>
<dbReference type="EMBL" id="CAKXYP010000006">
    <property type="protein sequence ID" value="CAH9415562.1"/>
    <property type="molecule type" value="Genomic_DNA"/>
</dbReference>
<protein>
    <submittedName>
        <fullName evidence="1">Uncharacterized protein</fullName>
    </submittedName>
</protein>
<keyword evidence="2" id="KW-1185">Reference proteome</keyword>
<gene>
    <name evidence="1" type="ORF">SGL43_02580</name>
</gene>
<comment type="caution">
    <text evidence="1">The sequence shown here is derived from an EMBL/GenBank/DDBJ whole genome shotgun (WGS) entry which is preliminary data.</text>
</comment>
<dbReference type="Proteomes" id="UP001154015">
    <property type="component" value="Unassembled WGS sequence"/>
</dbReference>
<organism evidence="1 2">
    <name type="scientific">Streptomyces globisporus</name>
    <dbReference type="NCBI Taxonomy" id="1908"/>
    <lineage>
        <taxon>Bacteria</taxon>
        <taxon>Bacillati</taxon>
        <taxon>Actinomycetota</taxon>
        <taxon>Actinomycetes</taxon>
        <taxon>Kitasatosporales</taxon>
        <taxon>Streptomycetaceae</taxon>
        <taxon>Streptomyces</taxon>
    </lineage>
</organism>
<evidence type="ECO:0000313" key="2">
    <source>
        <dbReference type="Proteomes" id="UP001154015"/>
    </source>
</evidence>
<accession>A0ABM9GVI6</accession>